<proteinExistence type="inferred from homology"/>
<feature type="transmembrane region" description="Helical" evidence="8">
    <location>
        <begin position="22"/>
        <end position="44"/>
    </location>
</feature>
<feature type="transmembrane region" description="Helical" evidence="8">
    <location>
        <begin position="213"/>
        <end position="232"/>
    </location>
</feature>
<organism evidence="9 10">
    <name type="scientific">Roseateles agri</name>
    <dbReference type="NCBI Taxonomy" id="3098619"/>
    <lineage>
        <taxon>Bacteria</taxon>
        <taxon>Pseudomonadati</taxon>
        <taxon>Pseudomonadota</taxon>
        <taxon>Betaproteobacteria</taxon>
        <taxon>Burkholderiales</taxon>
        <taxon>Sphaerotilaceae</taxon>
        <taxon>Roseateles</taxon>
    </lineage>
</organism>
<dbReference type="PANTHER" id="PTHR42810:SF4">
    <property type="entry name" value="URIC ACID TRANSPORTER UACT"/>
    <property type="match status" value="1"/>
</dbReference>
<dbReference type="RefSeq" id="WP_320424031.1">
    <property type="nucleotide sequence ID" value="NZ_JAXCLA010000005.1"/>
</dbReference>
<evidence type="ECO:0000256" key="3">
    <source>
        <dbReference type="ARBA" id="ARBA00022448"/>
    </source>
</evidence>
<evidence type="ECO:0000256" key="5">
    <source>
        <dbReference type="ARBA" id="ARBA00022692"/>
    </source>
</evidence>
<feature type="transmembrane region" description="Helical" evidence="8">
    <location>
        <begin position="87"/>
        <end position="105"/>
    </location>
</feature>
<comment type="caution">
    <text evidence="9">The sequence shown here is derived from an EMBL/GenBank/DDBJ whole genome shotgun (WGS) entry which is preliminary data.</text>
</comment>
<gene>
    <name evidence="9" type="ORF">SNE35_16565</name>
</gene>
<keyword evidence="5 8" id="KW-0812">Transmembrane</keyword>
<sequence>MNAPVPLKPVHPVDEWLPSGKLLALGLQHVLVMYAGAVAVPLIIGRALKLSPEDVALLISADLFCCGLVTLIQALGATQWFGVRLPVMMGVTFASVAPMIAIANANPGPEGAPLLFGSIIGAGVVSILVAPLVSRMLRFFPPVVTGTIIAVIGISLMRVGINWIFGNPFGPTAPSIVDPAHAKWLAAVSAPGSALPPVPKGFSILPTVPNPRYADLTGVGVAALVLVAILGICKYAKGFVANISVLLGIVIGAVVAAALGLMSFEKVGKAAWFEVVMPFHFGMPQFDPVLILTMSLVMLVVMIESTGMFLALGEMTDRQLTQPDLARGLRTDGLGTLIGGIFNTFPYTSFSQNVGLVAVTGVKSRFVCVAGGLILLVLGLLPKMAALVESLPTVVLGGAGIVMFGMVAATGIRILSGVDFKTNRHNAMIVAVSIGIGMIPLIAPNFKQWMPHSLSTLVESGILLTSLSAVLLNLFLNGAKLDEQAIIAASQHADAH</sequence>
<comment type="similarity">
    <text evidence="2">Belongs to the nucleobase:cation symporter-2 (NCS2) (TC 2.A.40) family.</text>
</comment>
<dbReference type="NCBIfam" id="NF037981">
    <property type="entry name" value="NCS2_1"/>
    <property type="match status" value="1"/>
</dbReference>
<comment type="subcellular location">
    <subcellularLocation>
        <location evidence="1">Cell membrane</location>
        <topology evidence="1">Multi-pass membrane protein</topology>
    </subcellularLocation>
</comment>
<dbReference type="EMBL" id="JAXCLA010000005">
    <property type="protein sequence ID" value="MDY0746133.1"/>
    <property type="molecule type" value="Genomic_DNA"/>
</dbReference>
<feature type="transmembrane region" description="Helical" evidence="8">
    <location>
        <begin position="111"/>
        <end position="133"/>
    </location>
</feature>
<dbReference type="InterPro" id="IPR006043">
    <property type="entry name" value="NCS2"/>
</dbReference>
<keyword evidence="10" id="KW-1185">Reference proteome</keyword>
<evidence type="ECO:0000256" key="2">
    <source>
        <dbReference type="ARBA" id="ARBA00008821"/>
    </source>
</evidence>
<dbReference type="Pfam" id="PF00860">
    <property type="entry name" value="Xan_ur_permease"/>
    <property type="match status" value="2"/>
</dbReference>
<keyword evidence="3" id="KW-0813">Transport</keyword>
<reference evidence="9 10" key="1">
    <citation type="submission" date="2023-11" db="EMBL/GenBank/DDBJ databases">
        <title>Paucibacter sp. nov., isolated from fresh soil in Korea.</title>
        <authorList>
            <person name="Le N.T.T."/>
        </authorList>
    </citation>
    <scope>NUCLEOTIDE SEQUENCE [LARGE SCALE GENOMIC DNA]</scope>
    <source>
        <strain evidence="9 10">R3-3</strain>
    </source>
</reference>
<dbReference type="PANTHER" id="PTHR42810">
    <property type="entry name" value="PURINE PERMEASE C1399.01C-RELATED"/>
    <property type="match status" value="1"/>
</dbReference>
<feature type="transmembrane region" description="Helical" evidence="8">
    <location>
        <begin position="140"/>
        <end position="165"/>
    </location>
</feature>
<evidence type="ECO:0000256" key="8">
    <source>
        <dbReference type="SAM" id="Phobius"/>
    </source>
</evidence>
<evidence type="ECO:0000313" key="10">
    <source>
        <dbReference type="Proteomes" id="UP001285263"/>
    </source>
</evidence>
<feature type="transmembrane region" description="Helical" evidence="8">
    <location>
        <begin position="289"/>
        <end position="312"/>
    </location>
</feature>
<evidence type="ECO:0000256" key="4">
    <source>
        <dbReference type="ARBA" id="ARBA00022475"/>
    </source>
</evidence>
<dbReference type="InterPro" id="IPR006042">
    <property type="entry name" value="Xan_ur_permease"/>
</dbReference>
<evidence type="ECO:0000313" key="9">
    <source>
        <dbReference type="EMBL" id="MDY0746133.1"/>
    </source>
</evidence>
<keyword evidence="4" id="KW-1003">Cell membrane</keyword>
<feature type="transmembrane region" description="Helical" evidence="8">
    <location>
        <begin position="394"/>
        <end position="415"/>
    </location>
</feature>
<feature type="transmembrane region" description="Helical" evidence="8">
    <location>
        <begin position="427"/>
        <end position="446"/>
    </location>
</feature>
<accession>A0ABU5DK76</accession>
<name>A0ABU5DK76_9BURK</name>
<feature type="transmembrane region" description="Helical" evidence="8">
    <location>
        <begin position="458"/>
        <end position="476"/>
    </location>
</feature>
<dbReference type="NCBIfam" id="TIGR00801">
    <property type="entry name" value="ncs2"/>
    <property type="match status" value="1"/>
</dbReference>
<feature type="transmembrane region" description="Helical" evidence="8">
    <location>
        <begin position="239"/>
        <end position="264"/>
    </location>
</feature>
<feature type="transmembrane region" description="Helical" evidence="8">
    <location>
        <begin position="366"/>
        <end position="388"/>
    </location>
</feature>
<dbReference type="Proteomes" id="UP001285263">
    <property type="component" value="Unassembled WGS sequence"/>
</dbReference>
<evidence type="ECO:0000256" key="1">
    <source>
        <dbReference type="ARBA" id="ARBA00004651"/>
    </source>
</evidence>
<evidence type="ECO:0000256" key="7">
    <source>
        <dbReference type="ARBA" id="ARBA00023136"/>
    </source>
</evidence>
<evidence type="ECO:0000256" key="6">
    <source>
        <dbReference type="ARBA" id="ARBA00022989"/>
    </source>
</evidence>
<keyword evidence="6 8" id="KW-1133">Transmembrane helix</keyword>
<protein>
    <submittedName>
        <fullName evidence="9">Nucleobase:cation symporter-2 family protein</fullName>
    </submittedName>
</protein>
<keyword evidence="7 8" id="KW-0472">Membrane</keyword>